<dbReference type="Gene3D" id="3.30.1370.10">
    <property type="entry name" value="K Homology domain, type 1"/>
    <property type="match status" value="1"/>
</dbReference>
<reference evidence="2" key="1">
    <citation type="submission" date="2015-07" db="EMBL/GenBank/DDBJ databases">
        <title>Adaptation to a free-living lifestyle via gene acquisitions in the diplomonad Trepomonas sp. PC1.</title>
        <authorList>
            <person name="Xu F."/>
            <person name="Jerlstrom-Hultqvist J."/>
            <person name="Kolisko M."/>
            <person name="Simpson A.G.B."/>
            <person name="Roger A.J."/>
            <person name="Svard S.G."/>
            <person name="Andersson J.O."/>
        </authorList>
    </citation>
    <scope>NUCLEOTIDE SEQUENCE</scope>
    <source>
        <strain evidence="2">PC1</strain>
    </source>
</reference>
<evidence type="ECO:0000313" key="2">
    <source>
        <dbReference type="EMBL" id="JAP96269.1"/>
    </source>
</evidence>
<sequence>QIVLKQQASILDQSIIQLNQKFVMAYPCNIIQESAHLIMKSKFTQIYHPVVGHFIIGRLQQNTTEGWLVDINIPRPALLMKQYTTKETFIESNYVYCFVKQAEIGSQVLLEFKHASCNQITTTIHKVSINLCIQLSSNNEKQLEIAKRIPFQIQIGMNGIISVTGCSEFDQHSVVKALNLQLDEISDYLVERERMKQTMQ</sequence>
<keyword evidence="1" id="KW-0694">RNA-binding</keyword>
<dbReference type="InterPro" id="IPR012340">
    <property type="entry name" value="NA-bd_OB-fold"/>
</dbReference>
<dbReference type="AlphaFoldDB" id="A0A146KMC1"/>
<dbReference type="EMBL" id="GDID01000337">
    <property type="protein sequence ID" value="JAP96269.1"/>
    <property type="molecule type" value="Transcribed_RNA"/>
</dbReference>
<gene>
    <name evidence="2" type="ORF">TPC1_10451</name>
</gene>
<proteinExistence type="predicted"/>
<evidence type="ECO:0000256" key="1">
    <source>
        <dbReference type="ARBA" id="ARBA00022884"/>
    </source>
</evidence>
<dbReference type="SUPFAM" id="SSF50249">
    <property type="entry name" value="Nucleic acid-binding proteins"/>
    <property type="match status" value="1"/>
</dbReference>
<accession>A0A146KMC1</accession>
<dbReference type="InterPro" id="IPR036612">
    <property type="entry name" value="KH_dom_type_1_sf"/>
</dbReference>
<feature type="non-terminal residue" evidence="2">
    <location>
        <position position="1"/>
    </location>
</feature>
<organism evidence="2">
    <name type="scientific">Trepomonas sp. PC1</name>
    <dbReference type="NCBI Taxonomy" id="1076344"/>
    <lineage>
        <taxon>Eukaryota</taxon>
        <taxon>Metamonada</taxon>
        <taxon>Diplomonadida</taxon>
        <taxon>Hexamitidae</taxon>
        <taxon>Hexamitinae</taxon>
        <taxon>Trepomonas</taxon>
    </lineage>
</organism>
<name>A0A146KMC1_9EUKA</name>
<dbReference type="GO" id="GO:0003723">
    <property type="term" value="F:RNA binding"/>
    <property type="evidence" value="ECO:0007669"/>
    <property type="project" value="UniProtKB-KW"/>
</dbReference>
<protein>
    <submittedName>
        <fullName evidence="2">Exosome complex RNA-binding protein Rrp4</fullName>
    </submittedName>
</protein>